<comment type="caution">
    <text evidence="1">The sequence shown here is derived from an EMBL/GenBank/DDBJ whole genome shotgun (WGS) entry which is preliminary data.</text>
</comment>
<sequence>MAENNEDLTFRPDIATINMLLDVKAMLTVSLNIQSDLLAHNSGKDNMEVRKETWDRVATTRKKEVEAFEESLRNK</sequence>
<dbReference type="Proteomes" id="UP000298284">
    <property type="component" value="Unassembled WGS sequence"/>
</dbReference>
<organism evidence="1 2">
    <name type="scientific">Hymenobacter wooponensis</name>
    <dbReference type="NCBI Taxonomy" id="1525360"/>
    <lineage>
        <taxon>Bacteria</taxon>
        <taxon>Pseudomonadati</taxon>
        <taxon>Bacteroidota</taxon>
        <taxon>Cytophagia</taxon>
        <taxon>Cytophagales</taxon>
        <taxon>Hymenobacteraceae</taxon>
        <taxon>Hymenobacter</taxon>
    </lineage>
</organism>
<dbReference type="EMBL" id="SRKZ01000001">
    <property type="protein sequence ID" value="TGD82869.1"/>
    <property type="molecule type" value="Genomic_DNA"/>
</dbReference>
<dbReference type="AlphaFoldDB" id="A0A4Z0MTS0"/>
<evidence type="ECO:0000313" key="1">
    <source>
        <dbReference type="EMBL" id="TGD82869.1"/>
    </source>
</evidence>
<dbReference type="RefSeq" id="WP_135529024.1">
    <property type="nucleotide sequence ID" value="NZ_SRKZ01000001.1"/>
</dbReference>
<name>A0A4Z0MTS0_9BACT</name>
<gene>
    <name evidence="1" type="ORF">EU557_03555</name>
</gene>
<keyword evidence="2" id="KW-1185">Reference proteome</keyword>
<reference evidence="1 2" key="1">
    <citation type="submission" date="2019-04" db="EMBL/GenBank/DDBJ databases">
        <authorList>
            <person name="Feng G."/>
            <person name="Zhang J."/>
            <person name="Zhu H."/>
        </authorList>
    </citation>
    <scope>NUCLEOTIDE SEQUENCE [LARGE SCALE GENOMIC DNA]</scope>
    <source>
        <strain evidence="1 2">JCM 19491</strain>
    </source>
</reference>
<proteinExistence type="predicted"/>
<evidence type="ECO:0000313" key="2">
    <source>
        <dbReference type="Proteomes" id="UP000298284"/>
    </source>
</evidence>
<protein>
    <submittedName>
        <fullName evidence="1">Uncharacterized protein</fullName>
    </submittedName>
</protein>
<accession>A0A4Z0MTS0</accession>